<organism evidence="2 3">
    <name type="scientific">Flavobacterium kingsejongi</name>
    <dbReference type="NCBI Taxonomy" id="1678728"/>
    <lineage>
        <taxon>Bacteria</taxon>
        <taxon>Pseudomonadati</taxon>
        <taxon>Bacteroidota</taxon>
        <taxon>Flavobacteriia</taxon>
        <taxon>Flavobacteriales</taxon>
        <taxon>Flavobacteriaceae</taxon>
        <taxon>Flavobacterium</taxon>
    </lineage>
</organism>
<gene>
    <name evidence="2" type="ORF">FK004_10140</name>
</gene>
<name>A0A2S1LPA0_9FLAO</name>
<dbReference type="InterPro" id="IPR025364">
    <property type="entry name" value="DUF4268"/>
</dbReference>
<feature type="domain" description="DUF4268" evidence="1">
    <location>
        <begin position="10"/>
        <end position="136"/>
    </location>
</feature>
<evidence type="ECO:0000313" key="2">
    <source>
        <dbReference type="EMBL" id="AWG25564.1"/>
    </source>
</evidence>
<accession>A0A2S1LPA0</accession>
<dbReference type="Proteomes" id="UP000244677">
    <property type="component" value="Chromosome"/>
</dbReference>
<dbReference type="OrthoDB" id="1467516at2"/>
<protein>
    <recommendedName>
        <fullName evidence="1">DUF4268 domain-containing protein</fullName>
    </recommendedName>
</protein>
<dbReference type="Pfam" id="PF14088">
    <property type="entry name" value="DUF4268"/>
    <property type="match status" value="1"/>
</dbReference>
<dbReference type="RefSeq" id="WP_108737142.1">
    <property type="nucleotide sequence ID" value="NZ_CP020919.1"/>
</dbReference>
<keyword evidence="3" id="KW-1185">Reference proteome</keyword>
<dbReference type="AlphaFoldDB" id="A0A2S1LPA0"/>
<dbReference type="EMBL" id="CP020919">
    <property type="protein sequence ID" value="AWG25564.1"/>
    <property type="molecule type" value="Genomic_DNA"/>
</dbReference>
<evidence type="ECO:0000259" key="1">
    <source>
        <dbReference type="Pfam" id="PF14088"/>
    </source>
</evidence>
<sequence>MYSKAEAQKLKRVFWISFANTYPRKWMLYDTKIKDFSFKFYADSKKAQVIIDIENKELEKRMAYYEKMVSLKSILEDEFIKDLVFEQDHILETGKVISRIWVEKPGISLNNPTNWDQIFEFFNTNMAALENFYAEYDEYIKEIAV</sequence>
<dbReference type="KEGG" id="fki:FK004_10140"/>
<evidence type="ECO:0000313" key="3">
    <source>
        <dbReference type="Proteomes" id="UP000244677"/>
    </source>
</evidence>
<reference evidence="2 3" key="1">
    <citation type="submission" date="2017-04" db="EMBL/GenBank/DDBJ databases">
        <title>Complete genome sequence of Flavobacterium kingsejong AJ004.</title>
        <authorList>
            <person name="Lee P.C."/>
        </authorList>
    </citation>
    <scope>NUCLEOTIDE SEQUENCE [LARGE SCALE GENOMIC DNA]</scope>
    <source>
        <strain evidence="2 3">AJ004</strain>
    </source>
</reference>
<proteinExistence type="predicted"/>